<reference evidence="4" key="2">
    <citation type="submission" date="2023-06" db="EMBL/GenBank/DDBJ databases">
        <authorList>
            <person name="Ma L."/>
            <person name="Liu K.-W."/>
            <person name="Li Z."/>
            <person name="Hsiao Y.-Y."/>
            <person name="Qi Y."/>
            <person name="Fu T."/>
            <person name="Tang G."/>
            <person name="Zhang D."/>
            <person name="Sun W.-H."/>
            <person name="Liu D.-K."/>
            <person name="Li Y."/>
            <person name="Chen G.-Z."/>
            <person name="Liu X.-D."/>
            <person name="Liao X.-Y."/>
            <person name="Jiang Y.-T."/>
            <person name="Yu X."/>
            <person name="Hao Y."/>
            <person name="Huang J."/>
            <person name="Zhao X.-W."/>
            <person name="Ke S."/>
            <person name="Chen Y.-Y."/>
            <person name="Wu W.-L."/>
            <person name="Hsu J.-L."/>
            <person name="Lin Y.-F."/>
            <person name="Huang M.-D."/>
            <person name="Li C.-Y."/>
            <person name="Huang L."/>
            <person name="Wang Z.-W."/>
            <person name="Zhao X."/>
            <person name="Zhong W.-Y."/>
            <person name="Peng D.-H."/>
            <person name="Ahmad S."/>
            <person name="Lan S."/>
            <person name="Zhang J.-S."/>
            <person name="Tsai W.-C."/>
            <person name="Van De Peer Y."/>
            <person name="Liu Z.-J."/>
        </authorList>
    </citation>
    <scope>NUCLEOTIDE SEQUENCE</scope>
    <source>
        <strain evidence="4">CP</strain>
        <tissue evidence="4">Leaves</tissue>
    </source>
</reference>
<evidence type="ECO:0000256" key="1">
    <source>
        <dbReference type="ARBA" id="ARBA00022723"/>
    </source>
</evidence>
<dbReference type="AlphaFoldDB" id="A0AAV9DH16"/>
<keyword evidence="1" id="KW-0479">Metal-binding</keyword>
<dbReference type="GO" id="GO:0004022">
    <property type="term" value="F:alcohol dehydrogenase (NAD+) activity"/>
    <property type="evidence" value="ECO:0007669"/>
    <property type="project" value="UniProtKB-EC"/>
</dbReference>
<dbReference type="PANTHER" id="PTHR43880">
    <property type="entry name" value="ALCOHOL DEHYDROGENASE"/>
    <property type="match status" value="1"/>
</dbReference>
<dbReference type="Gene3D" id="3.90.180.10">
    <property type="entry name" value="Medium-chain alcohol dehydrogenases, catalytic domain"/>
    <property type="match status" value="1"/>
</dbReference>
<dbReference type="GO" id="GO:0005829">
    <property type="term" value="C:cytosol"/>
    <property type="evidence" value="ECO:0007669"/>
    <property type="project" value="TreeGrafter"/>
</dbReference>
<dbReference type="SUPFAM" id="SSF50129">
    <property type="entry name" value="GroES-like"/>
    <property type="match status" value="1"/>
</dbReference>
<evidence type="ECO:0000313" key="4">
    <source>
        <dbReference type="EMBL" id="KAK1299423.1"/>
    </source>
</evidence>
<name>A0AAV9DH16_ACOCL</name>
<keyword evidence="5" id="KW-1185">Reference proteome</keyword>
<dbReference type="EMBL" id="JAUJYO010000014">
    <property type="protein sequence ID" value="KAK1299423.1"/>
    <property type="molecule type" value="Genomic_DNA"/>
</dbReference>
<dbReference type="InterPro" id="IPR011032">
    <property type="entry name" value="GroES-like_sf"/>
</dbReference>
<dbReference type="GO" id="GO:0046294">
    <property type="term" value="P:formaldehyde catabolic process"/>
    <property type="evidence" value="ECO:0007669"/>
    <property type="project" value="TreeGrafter"/>
</dbReference>
<comment type="catalytic activity">
    <reaction evidence="3">
        <text>a primary alcohol + NAD(+) = an aldehyde + NADH + H(+)</text>
        <dbReference type="Rhea" id="RHEA:10736"/>
        <dbReference type="ChEBI" id="CHEBI:15378"/>
        <dbReference type="ChEBI" id="CHEBI:15734"/>
        <dbReference type="ChEBI" id="CHEBI:17478"/>
        <dbReference type="ChEBI" id="CHEBI:57540"/>
        <dbReference type="ChEBI" id="CHEBI:57945"/>
        <dbReference type="EC" id="1.1.1.1"/>
    </reaction>
</comment>
<dbReference type="GO" id="GO:0008270">
    <property type="term" value="F:zinc ion binding"/>
    <property type="evidence" value="ECO:0007669"/>
    <property type="project" value="TreeGrafter"/>
</dbReference>
<evidence type="ECO:0000256" key="2">
    <source>
        <dbReference type="ARBA" id="ARBA00022833"/>
    </source>
</evidence>
<accession>A0AAV9DH16</accession>
<evidence type="ECO:0000313" key="5">
    <source>
        <dbReference type="Proteomes" id="UP001180020"/>
    </source>
</evidence>
<dbReference type="GO" id="GO:0051903">
    <property type="term" value="F:S-(hydroxymethyl)glutathione dehydrogenase [NAD(P)+] activity"/>
    <property type="evidence" value="ECO:0007669"/>
    <property type="project" value="TreeGrafter"/>
</dbReference>
<gene>
    <name evidence="4" type="primary">ADH</name>
    <name evidence="4" type="ORF">QJS10_CPB14g00209</name>
</gene>
<sequence length="211" mass="23354">MSSTAGFVIPCRAAVAWEAGKPLVIEQVEVTPPQAMEVRINVKYTSLCHTDLYFWESKVLLIQNMTFYVKEINYTSGYLRIIDVGLADDKYQNLSSFAGVQRLLAKGFNYMWSENCNFIGVDPAEEKIVGFSQDCDFQCSKYATSTAKENAYVTPDLRVSDLRSSCRHVASVPVSLPFKAEADGSEFGQVAKDAGRNLAEDADAEEAEEGD</sequence>
<protein>
    <submittedName>
        <fullName evidence="4">Alcohol dehydrogenase</fullName>
    </submittedName>
</protein>
<comment type="caution">
    <text evidence="4">The sequence shown here is derived from an EMBL/GenBank/DDBJ whole genome shotgun (WGS) entry which is preliminary data.</text>
</comment>
<dbReference type="Proteomes" id="UP001180020">
    <property type="component" value="Unassembled WGS sequence"/>
</dbReference>
<organism evidence="4 5">
    <name type="scientific">Acorus calamus</name>
    <name type="common">Sweet flag</name>
    <dbReference type="NCBI Taxonomy" id="4465"/>
    <lineage>
        <taxon>Eukaryota</taxon>
        <taxon>Viridiplantae</taxon>
        <taxon>Streptophyta</taxon>
        <taxon>Embryophyta</taxon>
        <taxon>Tracheophyta</taxon>
        <taxon>Spermatophyta</taxon>
        <taxon>Magnoliopsida</taxon>
        <taxon>Liliopsida</taxon>
        <taxon>Acoraceae</taxon>
        <taxon>Acorus</taxon>
    </lineage>
</organism>
<evidence type="ECO:0000256" key="3">
    <source>
        <dbReference type="ARBA" id="ARBA00049243"/>
    </source>
</evidence>
<dbReference type="PANTHER" id="PTHR43880:SF35">
    <property type="entry name" value="ALCOHOL DEHYDROGENASE 1-LIKE"/>
    <property type="match status" value="1"/>
</dbReference>
<reference evidence="4" key="1">
    <citation type="journal article" date="2023" name="Nat. Commun.">
        <title>Diploid and tetraploid genomes of Acorus and the evolution of monocots.</title>
        <authorList>
            <person name="Ma L."/>
            <person name="Liu K.W."/>
            <person name="Li Z."/>
            <person name="Hsiao Y.Y."/>
            <person name="Qi Y."/>
            <person name="Fu T."/>
            <person name="Tang G.D."/>
            <person name="Zhang D."/>
            <person name="Sun W.H."/>
            <person name="Liu D.K."/>
            <person name="Li Y."/>
            <person name="Chen G.Z."/>
            <person name="Liu X.D."/>
            <person name="Liao X.Y."/>
            <person name="Jiang Y.T."/>
            <person name="Yu X."/>
            <person name="Hao Y."/>
            <person name="Huang J."/>
            <person name="Zhao X.W."/>
            <person name="Ke S."/>
            <person name="Chen Y.Y."/>
            <person name="Wu W.L."/>
            <person name="Hsu J.L."/>
            <person name="Lin Y.F."/>
            <person name="Huang M.D."/>
            <person name="Li C.Y."/>
            <person name="Huang L."/>
            <person name="Wang Z.W."/>
            <person name="Zhao X."/>
            <person name="Zhong W.Y."/>
            <person name="Peng D.H."/>
            <person name="Ahmad S."/>
            <person name="Lan S."/>
            <person name="Zhang J.S."/>
            <person name="Tsai W.C."/>
            <person name="Van de Peer Y."/>
            <person name="Liu Z.J."/>
        </authorList>
    </citation>
    <scope>NUCLEOTIDE SEQUENCE</scope>
    <source>
        <strain evidence="4">CP</strain>
    </source>
</reference>
<keyword evidence="2" id="KW-0862">Zinc</keyword>
<proteinExistence type="predicted"/>